<reference evidence="2" key="1">
    <citation type="submission" date="2015-04" db="UniProtKB">
        <authorList>
            <consortium name="EnsemblPlants"/>
        </authorList>
    </citation>
    <scope>IDENTIFICATION</scope>
</reference>
<feature type="compositionally biased region" description="Polar residues" evidence="1">
    <location>
        <begin position="28"/>
        <end position="43"/>
    </location>
</feature>
<keyword evidence="3" id="KW-1185">Reference proteome</keyword>
<name>A0A0E0LYD8_ORYPU</name>
<sequence length="114" mass="12639">MSSRGRGKSGNERQAGCLRRWEEEASSRSKAMSGTPSLHSGSSGERGVVCPPQPSWRQAPGSPRWGARQLRGTRLRPVRHYGGAACIRQGDGEAWLLLIWDQKTQPSRFVWLVP</sequence>
<feature type="region of interest" description="Disordered" evidence="1">
    <location>
        <begin position="1"/>
        <end position="67"/>
    </location>
</feature>
<accession>A0A0E0LYD8</accession>
<proteinExistence type="predicted"/>
<dbReference type="Proteomes" id="UP000026962">
    <property type="component" value="Chromosome 9"/>
</dbReference>
<organism evidence="2">
    <name type="scientific">Oryza punctata</name>
    <name type="common">Red rice</name>
    <dbReference type="NCBI Taxonomy" id="4537"/>
    <lineage>
        <taxon>Eukaryota</taxon>
        <taxon>Viridiplantae</taxon>
        <taxon>Streptophyta</taxon>
        <taxon>Embryophyta</taxon>
        <taxon>Tracheophyta</taxon>
        <taxon>Spermatophyta</taxon>
        <taxon>Magnoliopsida</taxon>
        <taxon>Liliopsida</taxon>
        <taxon>Poales</taxon>
        <taxon>Poaceae</taxon>
        <taxon>BOP clade</taxon>
        <taxon>Oryzoideae</taxon>
        <taxon>Oryzeae</taxon>
        <taxon>Oryzinae</taxon>
        <taxon>Oryza</taxon>
    </lineage>
</organism>
<evidence type="ECO:0000256" key="1">
    <source>
        <dbReference type="SAM" id="MobiDB-lite"/>
    </source>
</evidence>
<protein>
    <submittedName>
        <fullName evidence="2">Uncharacterized protein</fullName>
    </submittedName>
</protein>
<evidence type="ECO:0000313" key="3">
    <source>
        <dbReference type="Proteomes" id="UP000026962"/>
    </source>
</evidence>
<dbReference type="OMA" id="PPLMNPC"/>
<dbReference type="EnsemblPlants" id="OPUNC09G00740.1">
    <property type="protein sequence ID" value="OPUNC09G00740.1"/>
    <property type="gene ID" value="OPUNC09G00740"/>
</dbReference>
<dbReference type="EnsemblPlants" id="OPUNC09G00740.2">
    <property type="protein sequence ID" value="OPUNC09G00740.2"/>
    <property type="gene ID" value="OPUNC09G00740"/>
</dbReference>
<dbReference type="HOGENOM" id="CLU_2125127_0_0_1"/>
<dbReference type="AlphaFoldDB" id="A0A0E0LYD8"/>
<reference evidence="2" key="2">
    <citation type="submission" date="2018-05" db="EMBL/GenBank/DDBJ databases">
        <title>OpunRS2 (Oryza punctata Reference Sequence Version 2).</title>
        <authorList>
            <person name="Zhang J."/>
            <person name="Kudrna D."/>
            <person name="Lee S."/>
            <person name="Talag J."/>
            <person name="Welchert J."/>
            <person name="Wing R.A."/>
        </authorList>
    </citation>
    <scope>NUCLEOTIDE SEQUENCE [LARGE SCALE GENOMIC DNA]</scope>
</reference>
<dbReference type="Gramene" id="OPUNC09G00740.1">
    <property type="protein sequence ID" value="OPUNC09G00740.1"/>
    <property type="gene ID" value="OPUNC09G00740"/>
</dbReference>
<dbReference type="Gramene" id="OPUNC09G00740.2">
    <property type="protein sequence ID" value="OPUNC09G00740.2"/>
    <property type="gene ID" value="OPUNC09G00740"/>
</dbReference>
<evidence type="ECO:0000313" key="2">
    <source>
        <dbReference type="EnsemblPlants" id="OPUNC09G00740.1"/>
    </source>
</evidence>